<dbReference type="OrthoDB" id="10319225at2759"/>
<organism evidence="3 4">
    <name type="scientific">Toxoplasma gondii RUB</name>
    <dbReference type="NCBI Taxonomy" id="935652"/>
    <lineage>
        <taxon>Eukaryota</taxon>
        <taxon>Sar</taxon>
        <taxon>Alveolata</taxon>
        <taxon>Apicomplexa</taxon>
        <taxon>Conoidasida</taxon>
        <taxon>Coccidia</taxon>
        <taxon>Eucoccidiorida</taxon>
        <taxon>Eimeriorina</taxon>
        <taxon>Sarcocystidae</taxon>
        <taxon>Toxoplasma</taxon>
    </lineage>
</organism>
<evidence type="ECO:0000256" key="2">
    <source>
        <dbReference type="SAM" id="MobiDB-lite"/>
    </source>
</evidence>
<evidence type="ECO:0000256" key="1">
    <source>
        <dbReference type="SAM" id="Coils"/>
    </source>
</evidence>
<dbReference type="Proteomes" id="UP000028834">
    <property type="component" value="Unassembled WGS sequence"/>
</dbReference>
<proteinExistence type="predicted"/>
<feature type="compositionally biased region" description="Basic and acidic residues" evidence="2">
    <location>
        <begin position="20"/>
        <end position="42"/>
    </location>
</feature>
<sequence>MADLETMLGPGRMGSVYSPRNDEERKITPGPAKSEEDRRTNDDSESESSECSDKHAYDFPEADPLLFAAAVLGDNSLVTNAETYIEAIREWRTSEEKNFQQQLEDICKSAVTTDEGTELMAVELEGLLSRGNDIVERIKAARADLEKEIHAITLAGKSEEIKAGDFQTQLTAAPEVPSLTDQTEEVIRLELRYTDLARMHVSWECEQKAAEAELEKLESDIGQYCCDIAEALEEVTKTERRSALCRDQKYKTHDRDFGDDSRLSSPSIREGASTDADMSQSDHLDDVSTETKRFFNSVLMQCAEVSLVDRVWLAVIETTVFDRRRLTSRAQMLK</sequence>
<dbReference type="AlphaFoldDB" id="A0A086M6F2"/>
<dbReference type="VEuPathDB" id="ToxoDB:TGRUB_247750"/>
<evidence type="ECO:0000313" key="4">
    <source>
        <dbReference type="Proteomes" id="UP000028834"/>
    </source>
</evidence>
<feature type="region of interest" description="Disordered" evidence="2">
    <location>
        <begin position="252"/>
        <end position="283"/>
    </location>
</feature>
<feature type="region of interest" description="Disordered" evidence="2">
    <location>
        <begin position="1"/>
        <end position="55"/>
    </location>
</feature>
<keyword evidence="1" id="KW-0175">Coiled coil</keyword>
<feature type="coiled-coil region" evidence="1">
    <location>
        <begin position="200"/>
        <end position="234"/>
    </location>
</feature>
<comment type="caution">
    <text evidence="3">The sequence shown here is derived from an EMBL/GenBank/DDBJ whole genome shotgun (WGS) entry which is preliminary data.</text>
</comment>
<protein>
    <submittedName>
        <fullName evidence="3">Uncharacterized protein</fullName>
    </submittedName>
</protein>
<dbReference type="EMBL" id="AFYV02000621">
    <property type="protein sequence ID" value="KFG64470.1"/>
    <property type="molecule type" value="Genomic_DNA"/>
</dbReference>
<evidence type="ECO:0000313" key="3">
    <source>
        <dbReference type="EMBL" id="KFG64470.1"/>
    </source>
</evidence>
<feature type="compositionally biased region" description="Basic and acidic residues" evidence="2">
    <location>
        <begin position="252"/>
        <end position="262"/>
    </location>
</feature>
<gene>
    <name evidence="3" type="ORF">TGRUB_247750</name>
</gene>
<accession>A0A086M6F2</accession>
<reference evidence="3 4" key="1">
    <citation type="submission" date="2014-05" db="EMBL/GenBank/DDBJ databases">
        <authorList>
            <person name="Sibley D."/>
            <person name="Venepally P."/>
            <person name="Karamycheva S."/>
            <person name="Hadjithomas M."/>
            <person name="Khan A."/>
            <person name="Brunk B."/>
            <person name="Roos D."/>
            <person name="Caler E."/>
            <person name="Lorenzi H."/>
        </authorList>
    </citation>
    <scope>NUCLEOTIDE SEQUENCE [LARGE SCALE GENOMIC DNA]</scope>
    <source>
        <strain evidence="3 4">RUB</strain>
    </source>
</reference>
<name>A0A086M6F2_TOXGO</name>